<dbReference type="PANTHER" id="PTHR23530">
    <property type="entry name" value="TRANSPORT PROTEIN-RELATED"/>
    <property type="match status" value="1"/>
</dbReference>
<feature type="transmembrane region" description="Helical" evidence="1">
    <location>
        <begin position="67"/>
        <end position="84"/>
    </location>
</feature>
<feature type="transmembrane region" description="Helical" evidence="1">
    <location>
        <begin position="165"/>
        <end position="184"/>
    </location>
</feature>
<dbReference type="InterPro" id="IPR011701">
    <property type="entry name" value="MFS"/>
</dbReference>
<dbReference type="Proteomes" id="UP000067061">
    <property type="component" value="Chromosome"/>
</dbReference>
<organism evidence="2 3">
    <name type="scientific">Fusobacterium nucleatum subsp. polymorphum</name>
    <name type="common">Fusobacterium polymorphum</name>
    <dbReference type="NCBI Taxonomy" id="76857"/>
    <lineage>
        <taxon>Bacteria</taxon>
        <taxon>Fusobacteriati</taxon>
        <taxon>Fusobacteriota</taxon>
        <taxon>Fusobacteriia</taxon>
        <taxon>Fusobacteriales</taxon>
        <taxon>Fusobacteriaceae</taxon>
        <taxon>Fusobacterium</taxon>
    </lineage>
</organism>
<accession>A0AAC9F035</accession>
<keyword evidence="1" id="KW-0472">Membrane</keyword>
<feature type="transmembrane region" description="Helical" evidence="1">
    <location>
        <begin position="282"/>
        <end position="303"/>
    </location>
</feature>
<evidence type="ECO:0000256" key="1">
    <source>
        <dbReference type="SAM" id="Phobius"/>
    </source>
</evidence>
<feature type="transmembrane region" description="Helical" evidence="1">
    <location>
        <begin position="12"/>
        <end position="30"/>
    </location>
</feature>
<evidence type="ECO:0008006" key="4">
    <source>
        <dbReference type="Google" id="ProtNLM"/>
    </source>
</evidence>
<dbReference type="EMBL" id="CP013121">
    <property type="protein sequence ID" value="ALM93192.1"/>
    <property type="molecule type" value="Genomic_DNA"/>
</dbReference>
<feature type="transmembrane region" description="Helical" evidence="1">
    <location>
        <begin position="90"/>
        <end position="119"/>
    </location>
</feature>
<keyword evidence="1" id="KW-1133">Transmembrane helix</keyword>
<dbReference type="RefSeq" id="WP_060495668.1">
    <property type="nucleotide sequence ID" value="NZ_CP013121.1"/>
</dbReference>
<feature type="transmembrane region" description="Helical" evidence="1">
    <location>
        <begin position="309"/>
        <end position="330"/>
    </location>
</feature>
<evidence type="ECO:0000313" key="3">
    <source>
        <dbReference type="Proteomes" id="UP000067061"/>
    </source>
</evidence>
<feature type="transmembrane region" description="Helical" evidence="1">
    <location>
        <begin position="342"/>
        <end position="364"/>
    </location>
</feature>
<proteinExistence type="predicted"/>
<dbReference type="GO" id="GO:0022857">
    <property type="term" value="F:transmembrane transporter activity"/>
    <property type="evidence" value="ECO:0007669"/>
    <property type="project" value="InterPro"/>
</dbReference>
<sequence length="400" mass="46191">MKYSNKISMIYGLFYGSRMLTGAINAVFLLNSGLEMRYIAILQSIVTIGTFLLEIPTGYFSDKFSQKFSSVFGIILMGIHYFFMSFSPNILLLVVAEVILALSGALLSGSFEAWVMYTVQKEFPNEPIKIDYYNCLKDETNFFSTMFFGFLGSLIAYFNNGNYRIVYYVCSLFIVFVFILSLFIPSEKIYKAKLLPFSFMDIFLVIKNKIIILFIIIEISFVCTYQVVFFYWQPFFSILLKDKSFFNYKYEESLILGIVFLSYSGIRGIMTRFTRKYFLKKNIWKLVIFNVFLAIVSMLVFTYLDFSNIIIYIVAFSLVQGSIAVSSVLINSKLIQEVPENMVSTSLSCISTISSIFSAGMLLVISKNINMQNLLIYFRFCIFIYILIIIEVFCMKSLKK</sequence>
<feature type="transmembrane region" description="Helical" evidence="1">
    <location>
        <begin position="36"/>
        <end position="55"/>
    </location>
</feature>
<dbReference type="InterPro" id="IPR053160">
    <property type="entry name" value="MFS_DHA3_Transporter"/>
</dbReference>
<keyword evidence="1" id="KW-0812">Transmembrane</keyword>
<dbReference type="PANTHER" id="PTHR23530:SF1">
    <property type="entry name" value="PERMEASE, MAJOR FACILITATOR SUPERFAMILY-RELATED"/>
    <property type="match status" value="1"/>
</dbReference>
<evidence type="ECO:0000313" key="2">
    <source>
        <dbReference type="EMBL" id="ALM93192.1"/>
    </source>
</evidence>
<feature type="transmembrane region" description="Helical" evidence="1">
    <location>
        <begin position="140"/>
        <end position="159"/>
    </location>
</feature>
<protein>
    <recommendedName>
        <fullName evidence="4">MFS transporter</fullName>
    </recommendedName>
</protein>
<dbReference type="Gene3D" id="1.20.1250.20">
    <property type="entry name" value="MFS general substrate transporter like domains"/>
    <property type="match status" value="1"/>
</dbReference>
<dbReference type="AlphaFoldDB" id="A0AAC9F035"/>
<feature type="transmembrane region" description="Helical" evidence="1">
    <location>
        <begin position="376"/>
        <end position="394"/>
    </location>
</feature>
<dbReference type="SUPFAM" id="SSF103473">
    <property type="entry name" value="MFS general substrate transporter"/>
    <property type="match status" value="1"/>
</dbReference>
<name>A0AAC9F035_FUSNP</name>
<feature type="transmembrane region" description="Helical" evidence="1">
    <location>
        <begin position="253"/>
        <end position="270"/>
    </location>
</feature>
<dbReference type="Pfam" id="PF07690">
    <property type="entry name" value="MFS_1"/>
    <property type="match status" value="1"/>
</dbReference>
<feature type="transmembrane region" description="Helical" evidence="1">
    <location>
        <begin position="210"/>
        <end position="233"/>
    </location>
</feature>
<reference evidence="2 3" key="1">
    <citation type="submission" date="2015-11" db="EMBL/GenBank/DDBJ databases">
        <authorList>
            <person name="Kook J.-K."/>
            <person name="Park S.-N."/>
            <person name="Lim Y.K."/>
            <person name="Jo E."/>
        </authorList>
    </citation>
    <scope>NUCLEOTIDE SEQUENCE [LARGE SCALE GENOMIC DNA]</scope>
    <source>
        <strain evidence="2 3">ChDC F306</strain>
    </source>
</reference>
<dbReference type="InterPro" id="IPR036259">
    <property type="entry name" value="MFS_trans_sf"/>
</dbReference>
<gene>
    <name evidence="2" type="ORF">RO02_00745</name>
</gene>